<proteinExistence type="inferred from homology"/>
<evidence type="ECO:0000256" key="5">
    <source>
        <dbReference type="ARBA" id="ARBA00013177"/>
    </source>
</evidence>
<evidence type="ECO:0000256" key="19">
    <source>
        <dbReference type="PIRSR" id="PIRSR000137-2"/>
    </source>
</evidence>
<dbReference type="SUPFAM" id="SSF51905">
    <property type="entry name" value="FAD/NAD(P)-binding domain"/>
    <property type="match status" value="1"/>
</dbReference>
<dbReference type="GO" id="GO:0005576">
    <property type="term" value="C:extracellular region"/>
    <property type="evidence" value="ECO:0007669"/>
    <property type="project" value="UniProtKB-SubCell"/>
</dbReference>
<comment type="catalytic activity">
    <reaction evidence="13">
        <text>pyranose + acceptor = pyranos-2-ulose + reduced acceptor.</text>
        <dbReference type="EC" id="1.1.99.29"/>
    </reaction>
</comment>
<evidence type="ECO:0000256" key="1">
    <source>
        <dbReference type="ARBA" id="ARBA00001974"/>
    </source>
</evidence>
<keyword evidence="6" id="KW-0964">Secreted</keyword>
<evidence type="ECO:0000256" key="14">
    <source>
        <dbReference type="ARBA" id="ARBA00034010"/>
    </source>
</evidence>
<dbReference type="Pfam" id="PF05199">
    <property type="entry name" value="GMC_oxred_C"/>
    <property type="match status" value="1"/>
</dbReference>
<dbReference type="GO" id="GO:0050660">
    <property type="term" value="F:flavin adenine dinucleotide binding"/>
    <property type="evidence" value="ECO:0007669"/>
    <property type="project" value="InterPro"/>
</dbReference>
<dbReference type="OrthoDB" id="269227at2759"/>
<comment type="catalytic activity">
    <reaction evidence="15">
        <text>pyranose + acceptor = pyranos-3-ulose + reduced acceptor.</text>
        <dbReference type="EC" id="1.1.99.29"/>
    </reaction>
</comment>
<evidence type="ECO:0000256" key="7">
    <source>
        <dbReference type="ARBA" id="ARBA00022630"/>
    </source>
</evidence>
<comment type="cofactor">
    <cofactor evidence="1 19">
        <name>FAD</name>
        <dbReference type="ChEBI" id="CHEBI:57692"/>
    </cofactor>
</comment>
<evidence type="ECO:0000256" key="10">
    <source>
        <dbReference type="ARBA" id="ARBA00023002"/>
    </source>
</evidence>
<comment type="catalytic activity">
    <reaction evidence="16">
        <text>a pyranoside + acceptor = a pyranosid-3-ulose + reduced acceptor.</text>
        <dbReference type="EC" id="1.1.99.29"/>
    </reaction>
</comment>
<evidence type="ECO:0000256" key="3">
    <source>
        <dbReference type="ARBA" id="ARBA00010790"/>
    </source>
</evidence>
<keyword evidence="7" id="KW-0285">Flavoprotein</keyword>
<organism evidence="21 22">
    <name type="scientific">Hypholoma sublateritium (strain FD-334 SS-4)</name>
    <dbReference type="NCBI Taxonomy" id="945553"/>
    <lineage>
        <taxon>Eukaryota</taxon>
        <taxon>Fungi</taxon>
        <taxon>Dikarya</taxon>
        <taxon>Basidiomycota</taxon>
        <taxon>Agaricomycotina</taxon>
        <taxon>Agaricomycetes</taxon>
        <taxon>Agaricomycetidae</taxon>
        <taxon>Agaricales</taxon>
        <taxon>Agaricineae</taxon>
        <taxon>Strophariaceae</taxon>
        <taxon>Hypholoma</taxon>
    </lineage>
</organism>
<feature type="active site" description="Proton acceptor" evidence="18">
    <location>
        <position position="511"/>
    </location>
</feature>
<feature type="domain" description="Glucose-methanol-choline oxidoreductase N-terminal" evidence="20">
    <location>
        <begin position="219"/>
        <end position="233"/>
    </location>
</feature>
<evidence type="ECO:0000256" key="12">
    <source>
        <dbReference type="ARBA" id="ARBA00024699"/>
    </source>
</evidence>
<feature type="binding site" evidence="19">
    <location>
        <position position="178"/>
    </location>
    <ligand>
        <name>FAD</name>
        <dbReference type="ChEBI" id="CHEBI:57692"/>
    </ligand>
</feature>
<evidence type="ECO:0000259" key="20">
    <source>
        <dbReference type="PROSITE" id="PS00624"/>
    </source>
</evidence>
<name>A0A0D2MQG1_HYPSF</name>
<feature type="active site" description="Proton donor" evidence="18">
    <location>
        <position position="468"/>
    </location>
</feature>
<accession>A0A0D2MQG1</accession>
<keyword evidence="10" id="KW-0560">Oxidoreductase</keyword>
<dbReference type="InterPro" id="IPR036188">
    <property type="entry name" value="FAD/NAD-bd_sf"/>
</dbReference>
<comment type="similarity">
    <text evidence="3">Belongs to the GMC oxidoreductase family.</text>
</comment>
<dbReference type="PROSITE" id="PS00624">
    <property type="entry name" value="GMC_OXRED_2"/>
    <property type="match status" value="1"/>
</dbReference>
<evidence type="ECO:0000256" key="2">
    <source>
        <dbReference type="ARBA" id="ARBA00004613"/>
    </source>
</evidence>
<evidence type="ECO:0000256" key="15">
    <source>
        <dbReference type="ARBA" id="ARBA00034029"/>
    </source>
</evidence>
<reference evidence="22" key="1">
    <citation type="submission" date="2014-04" db="EMBL/GenBank/DDBJ databases">
        <title>Evolutionary Origins and Diversification of the Mycorrhizal Mutualists.</title>
        <authorList>
            <consortium name="DOE Joint Genome Institute"/>
            <consortium name="Mycorrhizal Genomics Consortium"/>
            <person name="Kohler A."/>
            <person name="Kuo A."/>
            <person name="Nagy L.G."/>
            <person name="Floudas D."/>
            <person name="Copeland A."/>
            <person name="Barry K.W."/>
            <person name="Cichocki N."/>
            <person name="Veneault-Fourrey C."/>
            <person name="LaButti K."/>
            <person name="Lindquist E.A."/>
            <person name="Lipzen A."/>
            <person name="Lundell T."/>
            <person name="Morin E."/>
            <person name="Murat C."/>
            <person name="Riley R."/>
            <person name="Ohm R."/>
            <person name="Sun H."/>
            <person name="Tunlid A."/>
            <person name="Henrissat B."/>
            <person name="Grigoriev I.V."/>
            <person name="Hibbett D.S."/>
            <person name="Martin F."/>
        </authorList>
    </citation>
    <scope>NUCLEOTIDE SEQUENCE [LARGE SCALE GENOMIC DNA]</scope>
    <source>
        <strain evidence="22">FD-334 SS-4</strain>
    </source>
</reference>
<evidence type="ECO:0000256" key="9">
    <source>
        <dbReference type="ARBA" id="ARBA00022827"/>
    </source>
</evidence>
<comment type="subcellular location">
    <subcellularLocation>
        <location evidence="2">Secreted</location>
    </subcellularLocation>
</comment>
<dbReference type="PIRSF" id="PIRSF000137">
    <property type="entry name" value="Alcohol_oxidase"/>
    <property type="match status" value="1"/>
</dbReference>
<comment type="catalytic activity">
    <reaction evidence="17">
        <text>a pyranoside + acceptor = a pyranosid-3,4-diulose + reduced acceptor.</text>
        <dbReference type="EC" id="1.1.99.29"/>
    </reaction>
</comment>
<evidence type="ECO:0000256" key="11">
    <source>
        <dbReference type="ARBA" id="ARBA00023180"/>
    </source>
</evidence>
<dbReference type="Gene3D" id="3.30.560.10">
    <property type="entry name" value="Glucose Oxidase, domain 3"/>
    <property type="match status" value="1"/>
</dbReference>
<evidence type="ECO:0000256" key="4">
    <source>
        <dbReference type="ARBA" id="ARBA00011245"/>
    </source>
</evidence>
<dbReference type="STRING" id="945553.A0A0D2MQG1"/>
<dbReference type="EC" id="1.1.99.29" evidence="5"/>
<dbReference type="EMBL" id="KN817528">
    <property type="protein sequence ID" value="KJA26213.1"/>
    <property type="molecule type" value="Genomic_DNA"/>
</dbReference>
<keyword evidence="9 19" id="KW-0274">FAD</keyword>
<evidence type="ECO:0000313" key="22">
    <source>
        <dbReference type="Proteomes" id="UP000054270"/>
    </source>
</evidence>
<comment type="catalytic activity">
    <reaction evidence="14">
        <text>pyranose + acceptor = pyranos-2,3-diulose + reduced acceptor.</text>
        <dbReference type="EC" id="1.1.99.29"/>
    </reaction>
</comment>
<evidence type="ECO:0000256" key="8">
    <source>
        <dbReference type="ARBA" id="ARBA00022729"/>
    </source>
</evidence>
<dbReference type="SUPFAM" id="SSF54373">
    <property type="entry name" value="FAD-linked reductases, C-terminal domain"/>
    <property type="match status" value="1"/>
</dbReference>
<dbReference type="Gene3D" id="3.50.50.60">
    <property type="entry name" value="FAD/NAD(P)-binding domain"/>
    <property type="match status" value="1"/>
</dbReference>
<comment type="function">
    <text evidence="12">Catalyzes the single-oxidation or sequential double oxidation reaction of carbohydrates primarily at carbon-2 and/or carbon-3 with the concomitant reduction of the flavin. The enzyme exhibits a broad sugar substrate specificity, oxidizing different aldopyranoses to the corresponding C-1, C-2, C-3 or C-1,2, C-2,3 and C-3,4 (di)dehydro sugars with substrate-specific regioselectivity. Accepts only a narrow range of electron acceptors such as substituted benzoquinones and complexed metal ions and reacts extremely slowly with O(2) as acceptor. May play a role in the natural recycling of plant matter by oxidizing all major monosaccharides in lignocellulose and by reducing quinone compounds or reactive radical species generated during lignin depolymerization.</text>
</comment>
<evidence type="ECO:0000313" key="21">
    <source>
        <dbReference type="EMBL" id="KJA26213.1"/>
    </source>
</evidence>
<dbReference type="InterPro" id="IPR012132">
    <property type="entry name" value="GMC_OxRdtase"/>
</dbReference>
<comment type="subunit">
    <text evidence="4">Monomer.</text>
</comment>
<protein>
    <recommendedName>
        <fullName evidence="5">pyranose dehydrogenase (acceptor)</fullName>
        <ecNumber evidence="5">1.1.99.29</ecNumber>
    </recommendedName>
</protein>
<dbReference type="PANTHER" id="PTHR11552:SF201">
    <property type="entry name" value="GLUCOSE-METHANOL-CHOLINE OXIDOREDUCTASE N-TERMINAL DOMAIN-CONTAINING PROTEIN"/>
    <property type="match status" value="1"/>
</dbReference>
<evidence type="ECO:0000256" key="18">
    <source>
        <dbReference type="PIRSR" id="PIRSR000137-1"/>
    </source>
</evidence>
<dbReference type="GO" id="GO:0033718">
    <property type="term" value="F:pyranose dehydrogenase (acceptor) activity"/>
    <property type="evidence" value="ECO:0007669"/>
    <property type="project" value="UniProtKB-EC"/>
</dbReference>
<dbReference type="InterPro" id="IPR000172">
    <property type="entry name" value="GMC_OxRdtase_N"/>
</dbReference>
<keyword evidence="8" id="KW-0732">Signal</keyword>
<dbReference type="AlphaFoldDB" id="A0A0D2MQG1"/>
<sequence>MGNPAYDWFFTSAPQKHANDRKIHLLRGKGLGGSTILNFMEVSRGHSEEYNAFESLGSPGWNWSSFLQYFKKSETFSVNEAEEKSFNVKFDPSTDGTSGPLHRTMSKWIGHVHVPFQKTMESLGLPFNTNSNGGNNMGIWNANHSIHPENATRSSSATAYYEPNKSRPNLTVKTGARVGRILFSDAKNGEDLLAQGVEYTENSVKVTVKARKEVVVCAGSFQTPQLLEVSGIGNKDILASHNIPCLLDLPAVGENLQDHFWCPYTAYMDEKYDSYEILKDPARAGAEWQLYEEKKTGMLATAASSIFAFMPPPAFVSNQAIITAASEQPLESTLSDKAFAIQKGWLFGNTIPHLEFSPFPGFMPAPGKAAEEGKRYFSFFIALLHPFSRGSVHIGSSDLSTEPIIDLHMVDNAIDMELMVQAIKYARKVVRTEPLGNMLGDEVIPGSEIETDEEIKEYIRNTVQTVFHPVGTSAMLPRDEGGVVDTNLKVYGTKNLRVVDASVIPIQISAHTQWTVYALAEKAADIILGQPTA</sequence>
<dbReference type="PANTHER" id="PTHR11552">
    <property type="entry name" value="GLUCOSE-METHANOL-CHOLINE GMC OXIDOREDUCTASE"/>
    <property type="match status" value="1"/>
</dbReference>
<keyword evidence="11" id="KW-0325">Glycoprotein</keyword>
<evidence type="ECO:0000256" key="16">
    <source>
        <dbReference type="ARBA" id="ARBA00034050"/>
    </source>
</evidence>
<dbReference type="InterPro" id="IPR007867">
    <property type="entry name" value="GMC_OxRtase_C"/>
</dbReference>
<dbReference type="OMA" id="HYTSAFI"/>
<gene>
    <name evidence="21" type="ORF">HYPSUDRAFT_36471</name>
</gene>
<evidence type="ECO:0000256" key="13">
    <source>
        <dbReference type="ARBA" id="ARBA00033986"/>
    </source>
</evidence>
<dbReference type="Pfam" id="PF00732">
    <property type="entry name" value="GMC_oxred_N"/>
    <property type="match status" value="1"/>
</dbReference>
<evidence type="ECO:0000256" key="17">
    <source>
        <dbReference type="ARBA" id="ARBA00034059"/>
    </source>
</evidence>
<evidence type="ECO:0000256" key="6">
    <source>
        <dbReference type="ARBA" id="ARBA00022525"/>
    </source>
</evidence>
<keyword evidence="22" id="KW-1185">Reference proteome</keyword>
<dbReference type="Proteomes" id="UP000054270">
    <property type="component" value="Unassembled WGS sequence"/>
</dbReference>